<evidence type="ECO:0000313" key="2">
    <source>
        <dbReference type="EMBL" id="SDG41289.1"/>
    </source>
</evidence>
<protein>
    <recommendedName>
        <fullName evidence="4">Glycosyl transferases group 1</fullName>
    </recommendedName>
</protein>
<gene>
    <name evidence="2" type="ORF">SAMN05421742_101171</name>
</gene>
<evidence type="ECO:0000313" key="3">
    <source>
        <dbReference type="Proteomes" id="UP000217076"/>
    </source>
</evidence>
<proteinExistence type="predicted"/>
<keyword evidence="3" id="KW-1185">Reference proteome</keyword>
<dbReference type="AlphaFoldDB" id="A0A1G7U2K9"/>
<dbReference type="STRING" id="83401.SAMN05421742_101171"/>
<accession>A0A1G7U2K9</accession>
<dbReference type="EMBL" id="FNCV01000001">
    <property type="protein sequence ID" value="SDG41289.1"/>
    <property type="molecule type" value="Genomic_DNA"/>
</dbReference>
<dbReference type="RefSeq" id="WP_092614043.1">
    <property type="nucleotide sequence ID" value="NZ_FNCV01000001.1"/>
</dbReference>
<dbReference type="Pfam" id="PF13692">
    <property type="entry name" value="Glyco_trans_1_4"/>
    <property type="match status" value="1"/>
</dbReference>
<feature type="region of interest" description="Disordered" evidence="1">
    <location>
        <begin position="353"/>
        <end position="372"/>
    </location>
</feature>
<evidence type="ECO:0008006" key="4">
    <source>
        <dbReference type="Google" id="ProtNLM"/>
    </source>
</evidence>
<organism evidence="2 3">
    <name type="scientific">Roseospirillum parvum</name>
    <dbReference type="NCBI Taxonomy" id="83401"/>
    <lineage>
        <taxon>Bacteria</taxon>
        <taxon>Pseudomonadati</taxon>
        <taxon>Pseudomonadota</taxon>
        <taxon>Alphaproteobacteria</taxon>
        <taxon>Rhodospirillales</taxon>
        <taxon>Rhodospirillaceae</taxon>
        <taxon>Roseospirillum</taxon>
    </lineage>
</organism>
<dbReference type="Gene3D" id="3.40.50.2000">
    <property type="entry name" value="Glycogen Phosphorylase B"/>
    <property type="match status" value="1"/>
</dbReference>
<sequence length="372" mass="39608">MRILLLDDSFPFDGYSPQTRPLGGPEKAFARLPGALVGLGHQVSVYNRSERRLFIEGARWRPLGAEPLPFETDLLIAHRTPALLEKVRGARARLLWVTGDPAPLGGPEARRRLADVGAVVALAGPAQEARWRGEVPMRRLPLGVGGDYLASGRYFLDDPKPAEGPPRAIVTTHPAHGLAGILEMWAEVIHPRVPAAELHVYSATLAKVAEGAEPPPELREVAARALAMGGVGVRLLKPQGDPVMARAYREADVHLYPGHAGDLMAWTLAESQAAGAAAVVGPQAAAVGRIDNGETGHVAPDDAGFANLAAQMLADRGWAARLGAAAADPARHLTWRASAEGFAELGERLLAPQGAARPKVSRRFGLPRRERP</sequence>
<dbReference type="Proteomes" id="UP000217076">
    <property type="component" value="Unassembled WGS sequence"/>
</dbReference>
<dbReference type="OrthoDB" id="5354021at2"/>
<dbReference type="SUPFAM" id="SSF53756">
    <property type="entry name" value="UDP-Glycosyltransferase/glycogen phosphorylase"/>
    <property type="match status" value="1"/>
</dbReference>
<name>A0A1G7U2K9_9PROT</name>
<reference evidence="3" key="1">
    <citation type="submission" date="2016-10" db="EMBL/GenBank/DDBJ databases">
        <authorList>
            <person name="Varghese N."/>
            <person name="Submissions S."/>
        </authorList>
    </citation>
    <scope>NUCLEOTIDE SEQUENCE [LARGE SCALE GENOMIC DNA]</scope>
    <source>
        <strain evidence="3">930I</strain>
    </source>
</reference>
<evidence type="ECO:0000256" key="1">
    <source>
        <dbReference type="SAM" id="MobiDB-lite"/>
    </source>
</evidence>